<evidence type="ECO:0000313" key="2">
    <source>
        <dbReference type="Proteomes" id="UP000247555"/>
    </source>
</evidence>
<sequence>MFIEFFLALRAAGVPVSLKEFLLLLQALQARLAFASLDDFYYLSRAALVKDEKWFDRFDRVFANHFNGASWDLENLQRDIPEDWLRKLVEKHLSEEDKAALEAMGFKQLMDTLKQRLAEQRERHQGGNKWIGTGGTSPFGAYGYNPAGVRIGQDGSRHRRAVKVWDQREFRDLDGDSELGARGMKIALRRLRQFARDGATEELDIDATIAATARQAGLLDLRYHPRLHDSTKVLLLLDIGGSMDDHVHTVETLFSAVRSEFKHLEHFYFHNCVYESLWKHNARRWNERTPTLDMLHTYGRDYQLILVGDARMSPYELVYPGGSVEHHNEEAGQVWLKRLLAHYPHAVWINPCQEAHWDYSESTRLIHQLMAGRMCPLTVEGLERGIRMLKQSRLGVVPEAQRSGPG</sequence>
<dbReference type="EMBL" id="QJKI01000001">
    <property type="protein sequence ID" value="PXX81900.1"/>
    <property type="molecule type" value="Genomic_DNA"/>
</dbReference>
<organism evidence="1 2">
    <name type="scientific">Rivihabitans pingtungensis</name>
    <dbReference type="NCBI Taxonomy" id="1054498"/>
    <lineage>
        <taxon>Bacteria</taxon>
        <taxon>Pseudomonadati</taxon>
        <taxon>Pseudomonadota</taxon>
        <taxon>Betaproteobacteria</taxon>
        <taxon>Neisseriales</taxon>
        <taxon>Aquaspirillaceae</taxon>
        <taxon>Rivihabitans</taxon>
    </lineage>
</organism>
<dbReference type="PANTHER" id="PTHR39338">
    <property type="entry name" value="BLL5662 PROTEIN-RELATED"/>
    <property type="match status" value="1"/>
</dbReference>
<gene>
    <name evidence="1" type="ORF">DFR34_101129</name>
</gene>
<reference evidence="1 2" key="1">
    <citation type="submission" date="2018-05" db="EMBL/GenBank/DDBJ databases">
        <title>Genomic Encyclopedia of Type Strains, Phase IV (KMG-IV): sequencing the most valuable type-strain genomes for metagenomic binning, comparative biology and taxonomic classification.</title>
        <authorList>
            <person name="Goeker M."/>
        </authorList>
    </citation>
    <scope>NUCLEOTIDE SEQUENCE [LARGE SCALE GENOMIC DNA]</scope>
    <source>
        <strain evidence="1 2">DSM 29661</strain>
    </source>
</reference>
<evidence type="ECO:0008006" key="3">
    <source>
        <dbReference type="Google" id="ProtNLM"/>
    </source>
</evidence>
<accession>A0A318KVR2</accession>
<dbReference type="PANTHER" id="PTHR39338:SF7">
    <property type="entry name" value="BLL6692 PROTEIN"/>
    <property type="match status" value="1"/>
</dbReference>
<comment type="caution">
    <text evidence="1">The sequence shown here is derived from an EMBL/GenBank/DDBJ whole genome shotgun (WGS) entry which is preliminary data.</text>
</comment>
<name>A0A318KVR2_9NEIS</name>
<dbReference type="AlphaFoldDB" id="A0A318KVR2"/>
<dbReference type="InterPro" id="IPR008912">
    <property type="entry name" value="Uncharacterised_CoxE"/>
</dbReference>
<keyword evidence="2" id="KW-1185">Reference proteome</keyword>
<dbReference type="Pfam" id="PF05762">
    <property type="entry name" value="VWA_CoxE"/>
    <property type="match status" value="1"/>
</dbReference>
<protein>
    <recommendedName>
        <fullName evidence="3">VWA domain containing CoxE-like protein</fullName>
    </recommendedName>
</protein>
<dbReference type="OrthoDB" id="9764216at2"/>
<proteinExistence type="predicted"/>
<evidence type="ECO:0000313" key="1">
    <source>
        <dbReference type="EMBL" id="PXX81900.1"/>
    </source>
</evidence>
<dbReference type="RefSeq" id="WP_110389217.1">
    <property type="nucleotide sequence ID" value="NZ_QJKI01000001.1"/>
</dbReference>
<dbReference type="Proteomes" id="UP000247555">
    <property type="component" value="Unassembled WGS sequence"/>
</dbReference>